<comment type="subcellular location">
    <subcellularLocation>
        <location evidence="1">Nucleus</location>
    </subcellularLocation>
</comment>
<name>A0A9N9T5D6_DIABA</name>
<evidence type="ECO:0000313" key="14">
    <source>
        <dbReference type="Proteomes" id="UP001153709"/>
    </source>
</evidence>
<dbReference type="Pfam" id="PF11914">
    <property type="entry name" value="DUF3432"/>
    <property type="match status" value="1"/>
</dbReference>
<proteinExistence type="inferred from homology"/>
<dbReference type="GO" id="GO:0003677">
    <property type="term" value="F:DNA binding"/>
    <property type="evidence" value="ECO:0007669"/>
    <property type="project" value="UniProtKB-KW"/>
</dbReference>
<dbReference type="InterPro" id="IPR021839">
    <property type="entry name" value="EGR1_C"/>
</dbReference>
<sequence>MFLKGKYCICFLIAVQILAIATFVAAANAGLLDYGHAPVAHSYSAPVAHAYSAPVAHAYSAPVAHAYAAPVAHHAYAAPALVKSAHHDVDYYAHPKYEFNYGVQDGHTGDHKTQHEVRDGDVVKGSYTVAEPDGTLRTVHYTADDHNGFNAVVEKSGHPVHPAPAYGHGKVLLAAPAAHPRSLVPSLRHSVCSLIFV</sequence>
<dbReference type="GO" id="GO:0008270">
    <property type="term" value="F:zinc ion binding"/>
    <property type="evidence" value="ECO:0007669"/>
    <property type="project" value="UniProtKB-KW"/>
</dbReference>
<evidence type="ECO:0000256" key="10">
    <source>
        <dbReference type="ARBA" id="ARBA00023163"/>
    </source>
</evidence>
<keyword evidence="6" id="KW-0863">Zinc-finger</keyword>
<dbReference type="Pfam" id="PF00379">
    <property type="entry name" value="Chitin_bind_4"/>
    <property type="match status" value="1"/>
</dbReference>
<evidence type="ECO:0000256" key="1">
    <source>
        <dbReference type="ARBA" id="ARBA00004123"/>
    </source>
</evidence>
<dbReference type="PROSITE" id="PS00233">
    <property type="entry name" value="CHIT_BIND_RR_1"/>
    <property type="match status" value="1"/>
</dbReference>
<evidence type="ECO:0000256" key="5">
    <source>
        <dbReference type="ARBA" id="ARBA00022737"/>
    </source>
</evidence>
<keyword evidence="7" id="KW-0862">Zinc</keyword>
<protein>
    <submittedName>
        <fullName evidence="13">Uncharacterized protein</fullName>
    </submittedName>
</protein>
<keyword evidence="10" id="KW-0804">Transcription</keyword>
<dbReference type="GO" id="GO:0005615">
    <property type="term" value="C:extracellular space"/>
    <property type="evidence" value="ECO:0007669"/>
    <property type="project" value="TreeGrafter"/>
</dbReference>
<evidence type="ECO:0000256" key="4">
    <source>
        <dbReference type="ARBA" id="ARBA00022723"/>
    </source>
</evidence>
<accession>A0A9N9T5D6</accession>
<evidence type="ECO:0000256" key="9">
    <source>
        <dbReference type="ARBA" id="ARBA00023125"/>
    </source>
</evidence>
<gene>
    <name evidence="13" type="ORF">DIABBA_LOCUS11801</name>
</gene>
<keyword evidence="14" id="KW-1185">Reference proteome</keyword>
<keyword evidence="11" id="KW-0539">Nucleus</keyword>
<evidence type="ECO:0000256" key="3">
    <source>
        <dbReference type="ARBA" id="ARBA00022460"/>
    </source>
</evidence>
<evidence type="ECO:0000256" key="2">
    <source>
        <dbReference type="ARBA" id="ARBA00005682"/>
    </source>
</evidence>
<dbReference type="PANTHER" id="PTHR12236:SF76">
    <property type="entry name" value="ADULT-SPECIFIC CUTICULAR PROTEIN ACP-20-LIKE PROTEIN"/>
    <property type="match status" value="1"/>
</dbReference>
<keyword evidence="9" id="KW-0238">DNA-binding</keyword>
<organism evidence="13 14">
    <name type="scientific">Diabrotica balteata</name>
    <name type="common">Banded cucumber beetle</name>
    <dbReference type="NCBI Taxonomy" id="107213"/>
    <lineage>
        <taxon>Eukaryota</taxon>
        <taxon>Metazoa</taxon>
        <taxon>Ecdysozoa</taxon>
        <taxon>Arthropoda</taxon>
        <taxon>Hexapoda</taxon>
        <taxon>Insecta</taxon>
        <taxon>Pterygota</taxon>
        <taxon>Neoptera</taxon>
        <taxon>Endopterygota</taxon>
        <taxon>Coleoptera</taxon>
        <taxon>Polyphaga</taxon>
        <taxon>Cucujiformia</taxon>
        <taxon>Chrysomeloidea</taxon>
        <taxon>Chrysomelidae</taxon>
        <taxon>Galerucinae</taxon>
        <taxon>Diabroticina</taxon>
        <taxon>Diabroticites</taxon>
        <taxon>Diabrotica</taxon>
    </lineage>
</organism>
<keyword evidence="4" id="KW-0479">Metal-binding</keyword>
<keyword evidence="3 12" id="KW-0193">Cuticle</keyword>
<dbReference type="GO" id="GO:0005634">
    <property type="term" value="C:nucleus"/>
    <property type="evidence" value="ECO:0007669"/>
    <property type="project" value="UniProtKB-SubCell"/>
</dbReference>
<comment type="similarity">
    <text evidence="2">Belongs to the EGR C2H2-type zinc-finger protein family.</text>
</comment>
<dbReference type="GO" id="GO:0042302">
    <property type="term" value="F:structural constituent of cuticle"/>
    <property type="evidence" value="ECO:0007669"/>
    <property type="project" value="UniProtKB-UniRule"/>
</dbReference>
<dbReference type="PANTHER" id="PTHR12236">
    <property type="entry name" value="STRUCTURAL CONTITUENT OF CUTICLE"/>
    <property type="match status" value="1"/>
</dbReference>
<keyword evidence="5" id="KW-0677">Repeat</keyword>
<keyword evidence="8" id="KW-0805">Transcription regulation</keyword>
<dbReference type="PRINTS" id="PR00947">
    <property type="entry name" value="CUTICLE"/>
</dbReference>
<dbReference type="InterPro" id="IPR031311">
    <property type="entry name" value="CHIT_BIND_RR_consensus"/>
</dbReference>
<dbReference type="PROSITE" id="PS51155">
    <property type="entry name" value="CHIT_BIND_RR_2"/>
    <property type="match status" value="1"/>
</dbReference>
<dbReference type="AlphaFoldDB" id="A0A9N9T5D6"/>
<dbReference type="GO" id="GO:0031012">
    <property type="term" value="C:extracellular matrix"/>
    <property type="evidence" value="ECO:0007669"/>
    <property type="project" value="TreeGrafter"/>
</dbReference>
<reference evidence="13" key="1">
    <citation type="submission" date="2022-01" db="EMBL/GenBank/DDBJ databases">
        <authorList>
            <person name="King R."/>
        </authorList>
    </citation>
    <scope>NUCLEOTIDE SEQUENCE</scope>
</reference>
<dbReference type="InterPro" id="IPR000618">
    <property type="entry name" value="Insect_cuticle"/>
</dbReference>
<evidence type="ECO:0000256" key="7">
    <source>
        <dbReference type="ARBA" id="ARBA00022833"/>
    </source>
</evidence>
<evidence type="ECO:0000313" key="13">
    <source>
        <dbReference type="EMBL" id="CAG9838992.1"/>
    </source>
</evidence>
<evidence type="ECO:0000256" key="8">
    <source>
        <dbReference type="ARBA" id="ARBA00023015"/>
    </source>
</evidence>
<dbReference type="OrthoDB" id="6348134at2759"/>
<evidence type="ECO:0000256" key="12">
    <source>
        <dbReference type="PROSITE-ProRule" id="PRU00497"/>
    </source>
</evidence>
<dbReference type="EMBL" id="OU898283">
    <property type="protein sequence ID" value="CAG9838992.1"/>
    <property type="molecule type" value="Genomic_DNA"/>
</dbReference>
<evidence type="ECO:0000256" key="11">
    <source>
        <dbReference type="ARBA" id="ARBA00023242"/>
    </source>
</evidence>
<dbReference type="Proteomes" id="UP001153709">
    <property type="component" value="Chromosome 8"/>
</dbReference>
<dbReference type="InterPro" id="IPR051217">
    <property type="entry name" value="Insect_Cuticle_Struc_Prot"/>
</dbReference>
<evidence type="ECO:0000256" key="6">
    <source>
        <dbReference type="ARBA" id="ARBA00022771"/>
    </source>
</evidence>